<feature type="repeat" description="TPR" evidence="1">
    <location>
        <begin position="1429"/>
        <end position="1462"/>
    </location>
</feature>
<name>A0ABR9UBQ7_9CYAN</name>
<dbReference type="EMBL" id="JADEWU010000022">
    <property type="protein sequence ID" value="MBE9143888.1"/>
    <property type="molecule type" value="Genomic_DNA"/>
</dbReference>
<dbReference type="InterPro" id="IPR019734">
    <property type="entry name" value="TPR_rpt"/>
</dbReference>
<proteinExistence type="predicted"/>
<dbReference type="Pfam" id="PF13181">
    <property type="entry name" value="TPR_8"/>
    <property type="match status" value="2"/>
</dbReference>
<keyword evidence="1" id="KW-0802">TPR repeat</keyword>
<dbReference type="InterPro" id="IPR011990">
    <property type="entry name" value="TPR-like_helical_dom_sf"/>
</dbReference>
<feature type="repeat" description="TPR" evidence="1">
    <location>
        <begin position="900"/>
        <end position="933"/>
    </location>
</feature>
<feature type="repeat" description="TPR" evidence="1">
    <location>
        <begin position="130"/>
        <end position="163"/>
    </location>
</feature>
<dbReference type="SUPFAM" id="SSF48452">
    <property type="entry name" value="TPR-like"/>
    <property type="match status" value="4"/>
</dbReference>
<dbReference type="InterPro" id="IPR049625">
    <property type="entry name" value="Glyco_transf_61_cat"/>
</dbReference>
<dbReference type="PROSITE" id="PS50005">
    <property type="entry name" value="TPR"/>
    <property type="match status" value="17"/>
</dbReference>
<feature type="repeat" description="TPR" evidence="1">
    <location>
        <begin position="1463"/>
        <end position="1496"/>
    </location>
</feature>
<evidence type="ECO:0000259" key="2">
    <source>
        <dbReference type="Pfam" id="PF04577"/>
    </source>
</evidence>
<feature type="repeat" description="TPR" evidence="1">
    <location>
        <begin position="934"/>
        <end position="967"/>
    </location>
</feature>
<dbReference type="InterPro" id="IPR037919">
    <property type="entry name" value="OGT"/>
</dbReference>
<dbReference type="PANTHER" id="PTHR44366:SF1">
    <property type="entry name" value="UDP-N-ACETYLGLUCOSAMINE--PEPTIDE N-ACETYLGLUCOSAMINYLTRANSFERASE 110 KDA SUBUNIT"/>
    <property type="match status" value="1"/>
</dbReference>
<dbReference type="Pfam" id="PF13414">
    <property type="entry name" value="TPR_11"/>
    <property type="match status" value="4"/>
</dbReference>
<feature type="repeat" description="TPR" evidence="1">
    <location>
        <begin position="1072"/>
        <end position="1105"/>
    </location>
</feature>
<dbReference type="PROSITE" id="PS50293">
    <property type="entry name" value="TPR_REGION"/>
    <property type="match status" value="4"/>
</dbReference>
<dbReference type="Pfam" id="PF04577">
    <property type="entry name" value="Glyco_transf_61"/>
    <property type="match status" value="1"/>
</dbReference>
<feature type="repeat" description="TPR" evidence="1">
    <location>
        <begin position="1305"/>
        <end position="1338"/>
    </location>
</feature>
<feature type="repeat" description="TPR" evidence="1">
    <location>
        <begin position="1236"/>
        <end position="1269"/>
    </location>
</feature>
<feature type="repeat" description="TPR" evidence="1">
    <location>
        <begin position="62"/>
        <end position="95"/>
    </location>
</feature>
<reference evidence="3 4" key="1">
    <citation type="submission" date="2020-10" db="EMBL/GenBank/DDBJ databases">
        <authorList>
            <person name="Castelo-Branco R."/>
            <person name="Eusebio N."/>
            <person name="Adriana R."/>
            <person name="Vieira A."/>
            <person name="Brugerolle De Fraissinette N."/>
            <person name="Rezende De Castro R."/>
            <person name="Schneider M.P."/>
            <person name="Vasconcelos V."/>
            <person name="Leao P.N."/>
        </authorList>
    </citation>
    <scope>NUCLEOTIDE SEQUENCE [LARGE SCALE GENOMIC DNA]</scope>
    <source>
        <strain evidence="3 4">LEGE 06226</strain>
    </source>
</reference>
<comment type="caution">
    <text evidence="3">The sequence shown here is derived from an EMBL/GenBank/DDBJ whole genome shotgun (WGS) entry which is preliminary data.</text>
</comment>
<dbReference type="Pfam" id="PF13432">
    <property type="entry name" value="TPR_16"/>
    <property type="match status" value="2"/>
</dbReference>
<feature type="repeat" description="TPR" evidence="1">
    <location>
        <begin position="164"/>
        <end position="197"/>
    </location>
</feature>
<evidence type="ECO:0000313" key="4">
    <source>
        <dbReference type="Proteomes" id="UP000640725"/>
    </source>
</evidence>
<dbReference type="Proteomes" id="UP000640725">
    <property type="component" value="Unassembled WGS sequence"/>
</dbReference>
<protein>
    <submittedName>
        <fullName evidence="3">Tetratricopeptide repeat protein</fullName>
    </submittedName>
</protein>
<feature type="repeat" description="TPR" evidence="1">
    <location>
        <begin position="1202"/>
        <end position="1235"/>
    </location>
</feature>
<dbReference type="Pfam" id="PF13176">
    <property type="entry name" value="TPR_7"/>
    <property type="match status" value="1"/>
</dbReference>
<dbReference type="Gene3D" id="1.25.40.10">
    <property type="entry name" value="Tetratricopeptide repeat domain"/>
    <property type="match status" value="9"/>
</dbReference>
<dbReference type="Pfam" id="PF14559">
    <property type="entry name" value="TPR_19"/>
    <property type="match status" value="1"/>
</dbReference>
<dbReference type="SMART" id="SM00028">
    <property type="entry name" value="TPR"/>
    <property type="match status" value="23"/>
</dbReference>
<dbReference type="Pfam" id="PF00515">
    <property type="entry name" value="TPR_1"/>
    <property type="match status" value="1"/>
</dbReference>
<feature type="repeat" description="TPR" evidence="1">
    <location>
        <begin position="96"/>
        <end position="129"/>
    </location>
</feature>
<dbReference type="PANTHER" id="PTHR44366">
    <property type="entry name" value="UDP-N-ACETYLGLUCOSAMINE--PEPTIDE N-ACETYLGLUCOSAMINYLTRANSFERASE 110 KDA SUBUNIT"/>
    <property type="match status" value="1"/>
</dbReference>
<evidence type="ECO:0000313" key="3">
    <source>
        <dbReference type="EMBL" id="MBE9143888.1"/>
    </source>
</evidence>
<feature type="repeat" description="TPR" evidence="1">
    <location>
        <begin position="1038"/>
        <end position="1071"/>
    </location>
</feature>
<sequence length="1498" mass="171902">MINNHFVKTKKLSNHPFIVLSPDIKLNLEEQTIPVQTNHIDPSLRIEIERYQQEIVQDPNSDLAYYNLAVALQQQGLMDAAFENYQTAIQLNPQGINSYINLGLIWVQKENLKEAVATFKQGLIHSPQSAKLHHNLAHTYFKQGNIDAAIAGYLQAIQLQPDLKEAYLNIGKAFKKQGLHSVAIQYFKQLIQLEPESILAHSECAALLLEQGQLSEAMLNFKAIIELEKPWITAYCQSVEHLDGQDELDQARISCGKFIQALQHNPQSGKVYQYFAKINFHIGNSLAEYRNYPQAEYYYQKSIQAHQNWIDPYLKLAQCFIHQKDFVSAAIYYHKALGINPDQPEIYQQLTGVLEEQKLDCKQHNLSNLNIKFSANFHQSELTHANCQGLDCPICLNQVFKVLNPTRLAEGIYDCSQPQDLPWESLPQSITIIPDGKAWIAPQKSWWNVCNAIAILNSKNELLTDLSRFYPTPLPGCETIDWNQHQIFSLEEFPPLEKISGSVAVVSGLSGNVYFHWMVDILPRFAILLQEKPDYLQSIDWFLLNSIKAPFQRETLQKLGIPEAKIIESDRHPYIQAKQLIIPSFTGSVGWVTPEIINFHRQLFDVAITPSKNNYPERIFIRRNRAKYRQILNESDVIAYLSEWGVVPVELETLSVEEQARLFAHAKVIIAPHGAGLTNLMFCRPETLVIELVSPHYIRHYYWIISQQLRLKHYYITGEEFSCYPLQKLMYQSPLIEDIYVKINTLENILQILTPTFQNQTQIYSCFSPFKARGQPEEKDHFFLITPTIDLIDTGIISIDLRQTEQKIDQGSSKANMVTTSYNKNRTTFSEESSILEAKNSSNSLGSRLTSLDLFRLSKQENITVIEISLKTAHTYFEQKNYQQVVEECKRVIDLDPNAVDAYHLLGKALQGLGQPKEALKWYQNVVNLKPDEAIVYANIGNLYAQLKHWKQAIYSYQKAIKLQPDLALAYRNLGKVWSKIGKLKIAASCWYQAFSLEPNTIKPEEHLSLGNILFRQGKINQAESCYRYALKGNSNPVEVYHNLGELFATQEKWADAESFYQQAIQLNPKSFESYNSLGKVLVAQGKWEEVVSCYHQALELNPRLLLALQNLTQALLHHHKGVVENSDYRQVLLLMAGNLPTQPILASQMRSANIIPEASTPKRAVTELVSLQEAQEYYTQQEYESCLRLCQQLLQKSPQDIAVYKLLAKVLIKQEKLEKAKLCYQKAIALQPQNEELYLELGDVFAQHQQWQQAIACYQKALIIQPQAQTYHQLSHLWQTLGHSENAEDCLYEALQLTPEKATLEDYLKLGNALWKRGQMTQAMICYRQVLDRDPQQIVAHQRLAQGLQQQNQLEAAIAHYQQAYQVAIQQQTKTHKSSLNPDFLPYYETDWLAETQALLGDIYVQQEQWQDAIVCYQEAVKLNPQLVSIQEILGDIGFENQDWELAISCYRQVLELEPDAWQVYHKLGDTLREQGNLKEAVKAYRQATELAKKLVN</sequence>
<feature type="repeat" description="TPR" evidence="1">
    <location>
        <begin position="968"/>
        <end position="1001"/>
    </location>
</feature>
<feature type="repeat" description="TPR" evidence="1">
    <location>
        <begin position="1395"/>
        <end position="1428"/>
    </location>
</feature>
<evidence type="ECO:0000256" key="1">
    <source>
        <dbReference type="PROSITE-ProRule" id="PRU00339"/>
    </source>
</evidence>
<accession>A0ABR9UBQ7</accession>
<feature type="repeat" description="TPR" evidence="1">
    <location>
        <begin position="310"/>
        <end position="343"/>
    </location>
</feature>
<organism evidence="3 4">
    <name type="scientific">Planktothrix mougeotii LEGE 06226</name>
    <dbReference type="NCBI Taxonomy" id="1828728"/>
    <lineage>
        <taxon>Bacteria</taxon>
        <taxon>Bacillati</taxon>
        <taxon>Cyanobacteriota</taxon>
        <taxon>Cyanophyceae</taxon>
        <taxon>Oscillatoriophycideae</taxon>
        <taxon>Oscillatoriales</taxon>
        <taxon>Microcoleaceae</taxon>
        <taxon>Planktothrix</taxon>
    </lineage>
</organism>
<dbReference type="RefSeq" id="WP_193869419.1">
    <property type="nucleotide sequence ID" value="NZ_JADEWU010000022.1"/>
</dbReference>
<gene>
    <name evidence="3" type="ORF">IQ236_11730</name>
</gene>
<keyword evidence="4" id="KW-1185">Reference proteome</keyword>
<feature type="domain" description="Glycosyltransferase 61 catalytic" evidence="2">
    <location>
        <begin position="514"/>
        <end position="690"/>
    </location>
</feature>
<feature type="repeat" description="TPR" evidence="1">
    <location>
        <begin position="866"/>
        <end position="899"/>
    </location>
</feature>